<evidence type="ECO:0000259" key="1">
    <source>
        <dbReference type="Pfam" id="PF13229"/>
    </source>
</evidence>
<protein>
    <recommendedName>
        <fullName evidence="1">Right handed beta helix domain-containing protein</fullName>
    </recommendedName>
</protein>
<dbReference type="InterPro" id="IPR006626">
    <property type="entry name" value="PbH1"/>
</dbReference>
<name>A0A7X4YB15_9BACT</name>
<dbReference type="SUPFAM" id="SSF51126">
    <property type="entry name" value="Pectin lyase-like"/>
    <property type="match status" value="1"/>
</dbReference>
<feature type="domain" description="Right handed beta helix" evidence="1">
    <location>
        <begin position="138"/>
        <end position="288"/>
    </location>
</feature>
<keyword evidence="3" id="KW-1185">Reference proteome</keyword>
<dbReference type="RefSeq" id="WP_161662867.1">
    <property type="nucleotide sequence ID" value="NZ_CBCSLE010000036.1"/>
</dbReference>
<gene>
    <name evidence="2" type="ORF">GTZ93_16220</name>
</gene>
<organism evidence="2 3">
    <name type="scientific">Corallococcus exiguus</name>
    <dbReference type="NCBI Taxonomy" id="83462"/>
    <lineage>
        <taxon>Bacteria</taxon>
        <taxon>Pseudomonadati</taxon>
        <taxon>Myxococcota</taxon>
        <taxon>Myxococcia</taxon>
        <taxon>Myxococcales</taxon>
        <taxon>Cystobacterineae</taxon>
        <taxon>Myxococcaceae</taxon>
        <taxon>Corallococcus</taxon>
    </lineage>
</organism>
<dbReference type="InterPro" id="IPR012334">
    <property type="entry name" value="Pectin_lyas_fold"/>
</dbReference>
<sequence>MMGVAGGGIIAPVQAGVVSSDEVTVYVNSAAPMAGTREARIRDGLTPERAVASIAAAEKILMDRGVLKARVLLRGGTYYPCSPIHWTYSPPGGHITFGTEPGTGDVIIDGSRLESSGTEAAVAMRSAVDEASIETMAAGYGMTLDSSDSSVVVDGYTFQYFRNGGVRISGQPGDRTSNIVIRNNTFQYIGEKYNKAGSGTGYGGVHVTNSSGTRIEGNRFYYLVNDDSPGSIHGVYLANYSNSSVIRNNRFGYISGDPIRTRHNSKNNIVDSNKFWQAGAYAIFSDWRFDNEDCGSGNVFKNNQVGYWSYNGDKWNEGAQGGIDPVRVRLWGHDQATNANLGGCSTDPITFSGDNSYVSSRPW</sequence>
<dbReference type="SMART" id="SM00710">
    <property type="entry name" value="PbH1"/>
    <property type="match status" value="7"/>
</dbReference>
<proteinExistence type="predicted"/>
<dbReference type="InterPro" id="IPR011050">
    <property type="entry name" value="Pectin_lyase_fold/virulence"/>
</dbReference>
<accession>A0A7X4YB15</accession>
<dbReference type="Gene3D" id="2.160.20.10">
    <property type="entry name" value="Single-stranded right-handed beta-helix, Pectin lyase-like"/>
    <property type="match status" value="1"/>
</dbReference>
<reference evidence="2 3" key="1">
    <citation type="submission" date="2020-01" db="EMBL/GenBank/DDBJ databases">
        <title>The draft genome sequence of Corallococcus exiguus DSM 14696.</title>
        <authorList>
            <person name="Zhang X."/>
            <person name="Zhu H."/>
        </authorList>
    </citation>
    <scope>NUCLEOTIDE SEQUENCE [LARGE SCALE GENOMIC DNA]</scope>
    <source>
        <strain evidence="2 3">DSM 14696</strain>
    </source>
</reference>
<dbReference type="InterPro" id="IPR039448">
    <property type="entry name" value="Beta_helix"/>
</dbReference>
<dbReference type="EMBL" id="JAAAPK010000004">
    <property type="protein sequence ID" value="NBC41374.1"/>
    <property type="molecule type" value="Genomic_DNA"/>
</dbReference>
<evidence type="ECO:0000313" key="3">
    <source>
        <dbReference type="Proteomes" id="UP000537825"/>
    </source>
</evidence>
<dbReference type="AlphaFoldDB" id="A0A7X4YB15"/>
<evidence type="ECO:0000313" key="2">
    <source>
        <dbReference type="EMBL" id="NBC41374.1"/>
    </source>
</evidence>
<dbReference type="Proteomes" id="UP000537825">
    <property type="component" value="Unassembled WGS sequence"/>
</dbReference>
<dbReference type="Pfam" id="PF13229">
    <property type="entry name" value="Beta_helix"/>
    <property type="match status" value="1"/>
</dbReference>
<comment type="caution">
    <text evidence="2">The sequence shown here is derived from an EMBL/GenBank/DDBJ whole genome shotgun (WGS) entry which is preliminary data.</text>
</comment>